<organism evidence="1 2">
    <name type="scientific">Bauhinia variegata</name>
    <name type="common">Purple orchid tree</name>
    <name type="synonym">Phanera variegata</name>
    <dbReference type="NCBI Taxonomy" id="167791"/>
    <lineage>
        <taxon>Eukaryota</taxon>
        <taxon>Viridiplantae</taxon>
        <taxon>Streptophyta</taxon>
        <taxon>Embryophyta</taxon>
        <taxon>Tracheophyta</taxon>
        <taxon>Spermatophyta</taxon>
        <taxon>Magnoliopsida</taxon>
        <taxon>eudicotyledons</taxon>
        <taxon>Gunneridae</taxon>
        <taxon>Pentapetalae</taxon>
        <taxon>rosids</taxon>
        <taxon>fabids</taxon>
        <taxon>Fabales</taxon>
        <taxon>Fabaceae</taxon>
        <taxon>Cercidoideae</taxon>
        <taxon>Cercideae</taxon>
        <taxon>Bauhiniinae</taxon>
        <taxon>Bauhinia</taxon>
    </lineage>
</organism>
<evidence type="ECO:0000313" key="2">
    <source>
        <dbReference type="Proteomes" id="UP000828941"/>
    </source>
</evidence>
<accession>A0ACB9NBB9</accession>
<comment type="caution">
    <text evidence="1">The sequence shown here is derived from an EMBL/GenBank/DDBJ whole genome shotgun (WGS) entry which is preliminary data.</text>
</comment>
<evidence type="ECO:0000313" key="1">
    <source>
        <dbReference type="EMBL" id="KAI4333427.1"/>
    </source>
</evidence>
<dbReference type="EMBL" id="CM039432">
    <property type="protein sequence ID" value="KAI4333427.1"/>
    <property type="molecule type" value="Genomic_DNA"/>
</dbReference>
<name>A0ACB9NBB9_BAUVA</name>
<sequence>MATAAVCGLIAIAVIWGWSAVNWLWLRPKRLERLLREQGFQGNPYRFLFGDTKLMLNMHKEAHSKPLMALSHNIALRVLSFEHQTINNYGKNSFIWVGPIPRVMITDPSQIKEVSNKIYDFPKPENDPFALVFQGLVSHEGEKWAKHRKILNPAFNLEKLKIMFSTFVDSCSEKMKTWEAMLPEDGTLEMDIYPLLQSLTLDVISRTAFGGSHEEGRRVFELVKDQSDLYMKIQQSVFYIPGWWYVPTATHRRFRAIEREIRSSLQAMIDKREKAMRAGEAAKDDLLGILLDSNHKEIEGHGNNKRVGMSHRDVIEECKIFYVAGQETTSVLLGWTMLLLSKHPHWQARAREEVFQVFGKQQPHFDGLSKLKIVTMILYEVLRLYPPVIMLNRTPHKDMKLGNLLIPAGVELSLQLLMVHQDPEIWGDDAKEFNPERFSEGVSKATKNGQVAFFPFGWGPRICIGQNFALVEAKMALSMILQHFSFEVSPAHDHGPIYMITLQPEYGIHVILQKCK</sequence>
<reference evidence="1 2" key="1">
    <citation type="journal article" date="2022" name="DNA Res.">
        <title>Chromosomal-level genome assembly of the orchid tree Bauhinia variegata (Leguminosae; Cercidoideae) supports the allotetraploid origin hypothesis of Bauhinia.</title>
        <authorList>
            <person name="Zhong Y."/>
            <person name="Chen Y."/>
            <person name="Zheng D."/>
            <person name="Pang J."/>
            <person name="Liu Y."/>
            <person name="Luo S."/>
            <person name="Meng S."/>
            <person name="Qian L."/>
            <person name="Wei D."/>
            <person name="Dai S."/>
            <person name="Zhou R."/>
        </authorList>
    </citation>
    <scope>NUCLEOTIDE SEQUENCE [LARGE SCALE GENOMIC DNA]</scope>
    <source>
        <strain evidence="1">BV-YZ2020</strain>
    </source>
</reference>
<dbReference type="Proteomes" id="UP000828941">
    <property type="component" value="Chromosome 7"/>
</dbReference>
<keyword evidence="2" id="KW-1185">Reference proteome</keyword>
<proteinExistence type="predicted"/>
<protein>
    <submittedName>
        <fullName evidence="1">Uncharacterized protein</fullName>
    </submittedName>
</protein>
<gene>
    <name evidence="1" type="ORF">L6164_018245</name>
</gene>